<reference evidence="4 5" key="1">
    <citation type="submission" date="2019-02" db="EMBL/GenBank/DDBJ databases">
        <title>Complete Genome Sequence and Methylome Analysis of free living Spirochaetas.</title>
        <authorList>
            <person name="Fomenkov A."/>
            <person name="Dubinina G."/>
            <person name="Leshcheva N."/>
            <person name="Mikheeva N."/>
            <person name="Grabovich M."/>
            <person name="Vincze T."/>
            <person name="Roberts R.J."/>
        </authorList>
    </citation>
    <scope>NUCLEOTIDE SEQUENCE [LARGE SCALE GENOMIC DNA]</scope>
    <source>
        <strain evidence="4 5">K2</strain>
    </source>
</reference>
<sequence length="551" mass="59829">MDRRMKTKATLLLLTILLMAVACRDPVSDLLGKLEDDVKVANGLYLEVLDISPSENALNVNPGENIRIEFDRAISDTTLSQVVSVIDEDGVPFGESSDSKSLQYTFDKTTNILTITAVPYFDGLTTYQVQIQPGIKGTDGSTLRDKQSWSFNTNDAPRGYADILEDYTKDGIVDVDIYSEGATFYSISNNLEALQSSDSWVQITESPQRVSDFSVNQVNGITSVYVKFRDKLVNESATANVSNIESADTIFDNLPPTLSISSTTLYFNSAHESSGTGPKAIVYASDNGSGVSSYSWAQTSGSGSISFGSPTSSSTTVIPDTDAIDYMIEVTVSDSLGNSAMVSRPVMRDTIAPSTPSITLEADDGIIEDGVRITSDNSPEFSLFPGSGGVSEFQYSVNNGSWKAYVLGKSEPSLEYGVSAIQFRGADAAGNWSGATDSLDYLIYPYSNKVDVLFFPSAGSTFSGDLAWTHAPDKYYAIYYGLSPSSLTNVPGPVSNKADVYMRRLPSVNIDDLSLELGKKYYWAVYLYDSALDPTGTRYFASYFYSPKSRF</sequence>
<keyword evidence="5" id="KW-1185">Reference proteome</keyword>
<dbReference type="Pfam" id="PF13205">
    <property type="entry name" value="Big_5"/>
    <property type="match status" value="1"/>
</dbReference>
<dbReference type="RefSeq" id="WP_149486772.1">
    <property type="nucleotide sequence ID" value="NZ_CP036150.1"/>
</dbReference>
<feature type="domain" description="SbsA Ig-like" evidence="3">
    <location>
        <begin position="47"/>
        <end position="153"/>
    </location>
</feature>
<evidence type="ECO:0000313" key="4">
    <source>
        <dbReference type="EMBL" id="QEN08691.1"/>
    </source>
</evidence>
<accession>A0A5C1QM16</accession>
<dbReference type="PROSITE" id="PS51257">
    <property type="entry name" value="PROKAR_LIPOPROTEIN"/>
    <property type="match status" value="1"/>
</dbReference>
<dbReference type="Proteomes" id="UP000324209">
    <property type="component" value="Chromosome"/>
</dbReference>
<dbReference type="Gene3D" id="2.60.40.10">
    <property type="entry name" value="Immunoglobulins"/>
    <property type="match status" value="1"/>
</dbReference>
<dbReference type="InterPro" id="IPR013783">
    <property type="entry name" value="Ig-like_fold"/>
</dbReference>
<name>A0A5C1QM16_9SPIO</name>
<evidence type="ECO:0000259" key="3">
    <source>
        <dbReference type="Pfam" id="PF13205"/>
    </source>
</evidence>
<gene>
    <name evidence="4" type="ORF">EXM22_12085</name>
</gene>
<organism evidence="4 5">
    <name type="scientific">Oceanispirochaeta crateris</name>
    <dbReference type="NCBI Taxonomy" id="2518645"/>
    <lineage>
        <taxon>Bacteria</taxon>
        <taxon>Pseudomonadati</taxon>
        <taxon>Spirochaetota</taxon>
        <taxon>Spirochaetia</taxon>
        <taxon>Spirochaetales</taxon>
        <taxon>Spirochaetaceae</taxon>
        <taxon>Oceanispirochaeta</taxon>
    </lineage>
</organism>
<evidence type="ECO:0000256" key="2">
    <source>
        <dbReference type="SAM" id="SignalP"/>
    </source>
</evidence>
<evidence type="ECO:0000313" key="5">
    <source>
        <dbReference type="Proteomes" id="UP000324209"/>
    </source>
</evidence>
<dbReference type="KEGG" id="ock:EXM22_12085"/>
<evidence type="ECO:0000256" key="1">
    <source>
        <dbReference type="ARBA" id="ARBA00022729"/>
    </source>
</evidence>
<dbReference type="InterPro" id="IPR032812">
    <property type="entry name" value="SbsA_Ig"/>
</dbReference>
<keyword evidence="1 2" id="KW-0732">Signal</keyword>
<dbReference type="OrthoDB" id="369504at2"/>
<dbReference type="EMBL" id="CP036150">
    <property type="protein sequence ID" value="QEN08691.1"/>
    <property type="molecule type" value="Genomic_DNA"/>
</dbReference>
<dbReference type="AlphaFoldDB" id="A0A5C1QM16"/>
<protein>
    <recommendedName>
        <fullName evidence="3">SbsA Ig-like domain-containing protein</fullName>
    </recommendedName>
</protein>
<feature type="signal peptide" evidence="2">
    <location>
        <begin position="1"/>
        <end position="24"/>
    </location>
</feature>
<feature type="chain" id="PRO_5022768517" description="SbsA Ig-like domain-containing protein" evidence="2">
    <location>
        <begin position="25"/>
        <end position="551"/>
    </location>
</feature>
<proteinExistence type="predicted"/>